<dbReference type="GO" id="GO:0046872">
    <property type="term" value="F:metal ion binding"/>
    <property type="evidence" value="ECO:0007669"/>
    <property type="project" value="UniProtKB-KW"/>
</dbReference>
<dbReference type="Proteomes" id="UP000053958">
    <property type="component" value="Unassembled WGS sequence"/>
</dbReference>
<evidence type="ECO:0000313" key="15">
    <source>
        <dbReference type="EMBL" id="KKA19226.1"/>
    </source>
</evidence>
<feature type="region of interest" description="Disordered" evidence="14">
    <location>
        <begin position="284"/>
        <end position="305"/>
    </location>
</feature>
<keyword evidence="7" id="KW-0325">Glycoprotein</keyword>
<keyword evidence="16" id="KW-1185">Reference proteome</keyword>
<dbReference type="SUPFAM" id="SSF53448">
    <property type="entry name" value="Nucleotide-diphospho-sugar transferases"/>
    <property type="match status" value="1"/>
</dbReference>
<comment type="similarity">
    <text evidence="9">Belongs to the glycosyltransferase 8 family. Glycogenin subfamily.</text>
</comment>
<comment type="catalytic activity">
    <reaction evidence="12">
        <text>L-tyrosyl-[glycogenin] + UDP-alpha-D-glucose = alpha-D-glucosyl-L-tyrosyl-[glycogenin] + UDP + H(+)</text>
        <dbReference type="Rhea" id="RHEA:23360"/>
        <dbReference type="Rhea" id="RHEA-COMP:14604"/>
        <dbReference type="Rhea" id="RHEA-COMP:14605"/>
        <dbReference type="ChEBI" id="CHEBI:15378"/>
        <dbReference type="ChEBI" id="CHEBI:46858"/>
        <dbReference type="ChEBI" id="CHEBI:58223"/>
        <dbReference type="ChEBI" id="CHEBI:58885"/>
        <dbReference type="ChEBI" id="CHEBI:140573"/>
        <dbReference type="EC" id="2.4.1.186"/>
    </reaction>
</comment>
<feature type="compositionally biased region" description="Low complexity" evidence="14">
    <location>
        <begin position="551"/>
        <end position="569"/>
    </location>
</feature>
<keyword evidence="6" id="KW-0320">Glycogen biosynthesis</keyword>
<dbReference type="InterPro" id="IPR029044">
    <property type="entry name" value="Nucleotide-diphossugar_trans"/>
</dbReference>
<keyword evidence="5" id="KW-0479">Metal-binding</keyword>
<evidence type="ECO:0000256" key="7">
    <source>
        <dbReference type="ARBA" id="ARBA00023180"/>
    </source>
</evidence>
<feature type="compositionally biased region" description="Polar residues" evidence="14">
    <location>
        <begin position="401"/>
        <end position="410"/>
    </location>
</feature>
<feature type="compositionally biased region" description="Pro residues" evidence="14">
    <location>
        <begin position="433"/>
        <end position="443"/>
    </location>
</feature>
<protein>
    <recommendedName>
        <fullName evidence="10">glycogenin glucosyltransferase</fullName>
        <ecNumber evidence="10">2.4.1.186</ecNumber>
    </recommendedName>
</protein>
<evidence type="ECO:0000256" key="8">
    <source>
        <dbReference type="ARBA" id="ARBA00023211"/>
    </source>
</evidence>
<comment type="cofactor">
    <cofactor evidence="1">
        <name>Mn(2+)</name>
        <dbReference type="ChEBI" id="CHEBI:29035"/>
    </cofactor>
</comment>
<dbReference type="Pfam" id="PF01501">
    <property type="entry name" value="Glyco_transf_8"/>
    <property type="match status" value="1"/>
</dbReference>
<feature type="compositionally biased region" description="Low complexity" evidence="14">
    <location>
        <begin position="659"/>
        <end position="670"/>
    </location>
</feature>
<comment type="subcellular location">
    <subcellularLocation>
        <location evidence="2">Cytoplasm</location>
    </subcellularLocation>
</comment>
<dbReference type="InterPro" id="IPR050587">
    <property type="entry name" value="GNT1/Glycosyltrans_8"/>
</dbReference>
<feature type="region of interest" description="Disordered" evidence="14">
    <location>
        <begin position="429"/>
        <end position="461"/>
    </location>
</feature>
<dbReference type="GO" id="GO:0005978">
    <property type="term" value="P:glycogen biosynthetic process"/>
    <property type="evidence" value="ECO:0007669"/>
    <property type="project" value="UniProtKB-KW"/>
</dbReference>
<dbReference type="AlphaFoldDB" id="A0A0F4YN10"/>
<proteinExistence type="inferred from homology"/>
<keyword evidence="8" id="KW-0464">Manganese</keyword>
<evidence type="ECO:0000256" key="3">
    <source>
        <dbReference type="ARBA" id="ARBA00022490"/>
    </source>
</evidence>
<organism evidence="15 16">
    <name type="scientific">Rasamsonia emersonii (strain ATCC 16479 / CBS 393.64 / IMI 116815)</name>
    <dbReference type="NCBI Taxonomy" id="1408163"/>
    <lineage>
        <taxon>Eukaryota</taxon>
        <taxon>Fungi</taxon>
        <taxon>Dikarya</taxon>
        <taxon>Ascomycota</taxon>
        <taxon>Pezizomycotina</taxon>
        <taxon>Eurotiomycetes</taxon>
        <taxon>Eurotiomycetidae</taxon>
        <taxon>Eurotiales</taxon>
        <taxon>Trichocomaceae</taxon>
        <taxon>Rasamsonia</taxon>
    </lineage>
</organism>
<feature type="region of interest" description="Disordered" evidence="14">
    <location>
        <begin position="384"/>
        <end position="411"/>
    </location>
</feature>
<dbReference type="OrthoDB" id="2014201at2759"/>
<dbReference type="EC" id="2.4.1.186" evidence="10"/>
<evidence type="ECO:0000256" key="10">
    <source>
        <dbReference type="ARBA" id="ARBA00038934"/>
    </source>
</evidence>
<dbReference type="PANTHER" id="PTHR11183">
    <property type="entry name" value="GLYCOGENIN SUBFAMILY MEMBER"/>
    <property type="match status" value="1"/>
</dbReference>
<feature type="compositionally biased region" description="Basic and acidic residues" evidence="14">
    <location>
        <begin position="446"/>
        <end position="461"/>
    </location>
</feature>
<feature type="compositionally biased region" description="Polar residues" evidence="14">
    <location>
        <begin position="632"/>
        <end position="647"/>
    </location>
</feature>
<evidence type="ECO:0000256" key="11">
    <source>
        <dbReference type="ARBA" id="ARBA00050886"/>
    </source>
</evidence>
<dbReference type="STRING" id="1408163.A0A0F4YN10"/>
<keyword evidence="3" id="KW-0963">Cytoplasm</keyword>
<evidence type="ECO:0000256" key="14">
    <source>
        <dbReference type="SAM" id="MobiDB-lite"/>
    </source>
</evidence>
<name>A0A0F4YN10_RASE3</name>
<dbReference type="FunFam" id="3.90.550.10:FF:000092">
    <property type="entry name" value="Glycogenin 2"/>
    <property type="match status" value="1"/>
</dbReference>
<dbReference type="GO" id="GO:0008466">
    <property type="term" value="F:glycogenin glucosyltransferase activity"/>
    <property type="evidence" value="ECO:0007669"/>
    <property type="project" value="UniProtKB-EC"/>
</dbReference>
<evidence type="ECO:0000256" key="9">
    <source>
        <dbReference type="ARBA" id="ARBA00038162"/>
    </source>
</evidence>
<keyword evidence="4" id="KW-0808">Transferase</keyword>
<comment type="catalytic activity">
    <reaction evidence="11">
        <text>[1,4-alpha-D-glucosyl](n)-L-tyrosyl-[glycogenin] + UDP-alpha-D-glucose = [1,4-alpha-D-glucosyl](n+1)-L-tyrosyl-[glycogenin] + UDP + H(+)</text>
        <dbReference type="Rhea" id="RHEA:56560"/>
        <dbReference type="Rhea" id="RHEA-COMP:14606"/>
        <dbReference type="Rhea" id="RHEA-COMP:14607"/>
        <dbReference type="ChEBI" id="CHEBI:15378"/>
        <dbReference type="ChEBI" id="CHEBI:58223"/>
        <dbReference type="ChEBI" id="CHEBI:58885"/>
        <dbReference type="ChEBI" id="CHEBI:140574"/>
        <dbReference type="EC" id="2.4.1.186"/>
    </reaction>
</comment>
<dbReference type="Gene3D" id="3.90.550.10">
    <property type="entry name" value="Spore Coat Polysaccharide Biosynthesis Protein SpsA, Chain A"/>
    <property type="match status" value="1"/>
</dbReference>
<evidence type="ECO:0000256" key="12">
    <source>
        <dbReference type="ARBA" id="ARBA00052293"/>
    </source>
</evidence>
<comment type="function">
    <text evidence="13">Self-glucosylating initiator of glycogen synthesis. It catalyzes the formation of a short alpha (1,4)-glucosyl chain covalently attached via a glucose 1-O-tyrosyl linkage to internal tyrosine residues and these chains act as primers for the elongation reaction catalyzed by glycogen synthase.</text>
</comment>
<accession>A0A0F4YN10</accession>
<dbReference type="CDD" id="cd02537">
    <property type="entry name" value="GT8_Glycogenin"/>
    <property type="match status" value="1"/>
</dbReference>
<feature type="region of interest" description="Disordered" evidence="14">
    <location>
        <begin position="347"/>
        <end position="371"/>
    </location>
</feature>
<comment type="caution">
    <text evidence="15">The sequence shown here is derived from an EMBL/GenBank/DDBJ whole genome shotgun (WGS) entry which is preliminary data.</text>
</comment>
<feature type="region of interest" description="Disordered" evidence="14">
    <location>
        <begin position="538"/>
        <end position="577"/>
    </location>
</feature>
<sequence length="776" mass="85809">MAARGEAVYCTLLMTDNYLPGAAVLAHSLRNNGTKGRLVALFTPETLKELTINELKTLYDEVIPVRRFTNGTPENLYLMDRPDLISTFTKIELWRQTQFDRIVYIDSDVVAVRAPDELLSLDVDFAAAPDVGWPDIFNSGVMVLRPNIQDYYSLRALAERGISFDGGDQGLLNTHFKNWHRLSFTYNCTPNGNYQYLPAYKHFESTISLLHFIGPQKPWNLSRYAFPRGTPYDQLLGRWWAVYDRHYRPQPPPSQISQLDESAGVPKFNNTSEIGAPIHTTLEASPSQSSIVQQPPSISSAGPTLPHYQESEQVAEDLQVVQRSLVPEALVEPGPVHDLPTELVHAKPVSSPTMSHEPRISSAPEKSHTDVPSVVPLYVRGEEHVSVSAHSPSRQPGAPPTLQTSLSYGQKQEEPYHYRLKSEKDAFHLTQKPPSPTQRPFSPPKAEWDATREPPPRHSKPEAIGLQKKIYNMSEDTKLFRPPSSYPEAPKNMYYEVPSVKREPQKLAQIFPWEARAVKPTRVFADEDVTVTVTVTEPGSVSSLGSTTDDTSCTQPSTASSSVSSVQSQVPPPGDIWKSYSAQSNAWDDIPEIRVYIEAVKEQWLRRGGRSNGDGRRAISDSGGEESESGCCKTTTTTNEANRSSLPGTPAPVRKISEATTTTGTGTATTRKSLSAAEEGVPNQESESDWVGVTVDMFLHLLRAVYSYWELTTESSGPAGRAPTATMTTITTIGQASIRKRTDGAWVPRDRDRSAGLRGAARVGVRARTLRQEGLT</sequence>
<gene>
    <name evidence="15" type="ORF">T310_6801</name>
</gene>
<evidence type="ECO:0000256" key="4">
    <source>
        <dbReference type="ARBA" id="ARBA00022679"/>
    </source>
</evidence>
<dbReference type="GeneID" id="25319083"/>
<evidence type="ECO:0000256" key="5">
    <source>
        <dbReference type="ARBA" id="ARBA00022723"/>
    </source>
</evidence>
<evidence type="ECO:0000256" key="1">
    <source>
        <dbReference type="ARBA" id="ARBA00001936"/>
    </source>
</evidence>
<dbReference type="EMBL" id="LASV01000367">
    <property type="protein sequence ID" value="KKA19226.1"/>
    <property type="molecule type" value="Genomic_DNA"/>
</dbReference>
<evidence type="ECO:0000256" key="13">
    <source>
        <dbReference type="ARBA" id="ARBA00057883"/>
    </source>
</evidence>
<feature type="compositionally biased region" description="Low complexity" evidence="14">
    <location>
        <begin position="285"/>
        <end position="300"/>
    </location>
</feature>
<evidence type="ECO:0000256" key="6">
    <source>
        <dbReference type="ARBA" id="ARBA00023056"/>
    </source>
</evidence>
<evidence type="ECO:0000313" key="16">
    <source>
        <dbReference type="Proteomes" id="UP000053958"/>
    </source>
</evidence>
<dbReference type="InterPro" id="IPR002495">
    <property type="entry name" value="Glyco_trans_8"/>
</dbReference>
<feature type="compositionally biased region" description="Polar residues" evidence="14">
    <location>
        <begin position="538"/>
        <end position="550"/>
    </location>
</feature>
<reference evidence="15 16" key="1">
    <citation type="submission" date="2015-04" db="EMBL/GenBank/DDBJ databases">
        <authorList>
            <person name="Heijne W.H."/>
            <person name="Fedorova N.D."/>
            <person name="Nierman W.C."/>
            <person name="Vollebregt A.W."/>
            <person name="Zhao Z."/>
            <person name="Wu L."/>
            <person name="Kumar M."/>
            <person name="Stam H."/>
            <person name="van den Berg M.A."/>
            <person name="Pel H.J."/>
        </authorList>
    </citation>
    <scope>NUCLEOTIDE SEQUENCE [LARGE SCALE GENOMIC DNA]</scope>
    <source>
        <strain evidence="15 16">CBS 393.64</strain>
    </source>
</reference>
<dbReference type="RefSeq" id="XP_013325838.1">
    <property type="nucleotide sequence ID" value="XM_013470384.1"/>
</dbReference>
<feature type="region of interest" description="Disordered" evidence="14">
    <location>
        <begin position="607"/>
        <end position="687"/>
    </location>
</feature>
<dbReference type="GO" id="GO:0005737">
    <property type="term" value="C:cytoplasm"/>
    <property type="evidence" value="ECO:0007669"/>
    <property type="project" value="UniProtKB-SubCell"/>
</dbReference>
<evidence type="ECO:0000256" key="2">
    <source>
        <dbReference type="ARBA" id="ARBA00004496"/>
    </source>
</evidence>